<evidence type="ECO:0000256" key="1">
    <source>
        <dbReference type="ARBA" id="ARBA00001412"/>
    </source>
</evidence>
<dbReference type="InterPro" id="IPR006101">
    <property type="entry name" value="Glyco_hydro_2"/>
</dbReference>
<keyword evidence="5" id="KW-0326">Glycosidase</keyword>
<dbReference type="GO" id="GO:0004565">
    <property type="term" value="F:beta-galactosidase activity"/>
    <property type="evidence" value="ECO:0007669"/>
    <property type="project" value="UniProtKB-EC"/>
</dbReference>
<feature type="domain" description="Glycoside hydrolase family 2 catalytic" evidence="8">
    <location>
        <begin position="508"/>
        <end position="736"/>
    </location>
</feature>
<feature type="domain" description="Glycosyl hydrolases family 2 sugar binding" evidence="9">
    <location>
        <begin position="155"/>
        <end position="307"/>
    </location>
</feature>
<dbReference type="InterPro" id="IPR017853">
    <property type="entry name" value="GH"/>
</dbReference>
<dbReference type="SUPFAM" id="SSF49899">
    <property type="entry name" value="Concanavalin A-like lectins/glucanases"/>
    <property type="match status" value="1"/>
</dbReference>
<dbReference type="PRINTS" id="PR00132">
    <property type="entry name" value="GLHYDRLASE2"/>
</dbReference>
<comment type="catalytic activity">
    <reaction evidence="1">
        <text>Hydrolysis of terminal non-reducing beta-D-galactose residues in beta-D-galactosides.</text>
        <dbReference type="EC" id="3.2.1.23"/>
    </reaction>
</comment>
<evidence type="ECO:0000256" key="3">
    <source>
        <dbReference type="ARBA" id="ARBA00012756"/>
    </source>
</evidence>
<keyword evidence="6" id="KW-0732">Signal</keyword>
<dbReference type="SUPFAM" id="SSF49303">
    <property type="entry name" value="beta-Galactosidase/glucuronidase domain"/>
    <property type="match status" value="1"/>
</dbReference>
<dbReference type="InterPro" id="IPR006104">
    <property type="entry name" value="Glyco_hydro_2_N"/>
</dbReference>
<dbReference type="EMBL" id="FOCG01000006">
    <property type="protein sequence ID" value="SEN17313.1"/>
    <property type="molecule type" value="Genomic_DNA"/>
</dbReference>
<dbReference type="InterPro" id="IPR008979">
    <property type="entry name" value="Galactose-bd-like_sf"/>
</dbReference>
<comment type="similarity">
    <text evidence="2">Belongs to the glycosyl hydrolase 2 family.</text>
</comment>
<dbReference type="Pfam" id="PF00703">
    <property type="entry name" value="Glyco_hydro_2"/>
    <property type="match status" value="1"/>
</dbReference>
<evidence type="ECO:0000256" key="4">
    <source>
        <dbReference type="ARBA" id="ARBA00022801"/>
    </source>
</evidence>
<evidence type="ECO:0000259" key="7">
    <source>
        <dbReference type="Pfam" id="PF00703"/>
    </source>
</evidence>
<dbReference type="Pfam" id="PF02837">
    <property type="entry name" value="Glyco_hydro_2_N"/>
    <property type="match status" value="1"/>
</dbReference>
<evidence type="ECO:0000313" key="11">
    <source>
        <dbReference type="Proteomes" id="UP000199158"/>
    </source>
</evidence>
<dbReference type="Proteomes" id="UP000199158">
    <property type="component" value="Unassembled WGS sequence"/>
</dbReference>
<dbReference type="AlphaFoldDB" id="A0A1H8ECW1"/>
<evidence type="ECO:0000256" key="5">
    <source>
        <dbReference type="ARBA" id="ARBA00023295"/>
    </source>
</evidence>
<feature type="domain" description="Glycoside hydrolase family 2 immunoglobulin-like beta-sandwich" evidence="7">
    <location>
        <begin position="385"/>
        <end position="482"/>
    </location>
</feature>
<keyword evidence="4" id="KW-0378">Hydrolase</keyword>
<feature type="signal peptide" evidence="6">
    <location>
        <begin position="1"/>
        <end position="25"/>
    </location>
</feature>
<evidence type="ECO:0000313" key="10">
    <source>
        <dbReference type="EMBL" id="SEN17313.1"/>
    </source>
</evidence>
<dbReference type="STRING" id="474960.SAMN05216180_2981"/>
<dbReference type="GO" id="GO:0009341">
    <property type="term" value="C:beta-galactosidase complex"/>
    <property type="evidence" value="ECO:0007669"/>
    <property type="project" value="TreeGrafter"/>
</dbReference>
<keyword evidence="11" id="KW-1185">Reference proteome</keyword>
<dbReference type="SUPFAM" id="SSF49785">
    <property type="entry name" value="Galactose-binding domain-like"/>
    <property type="match status" value="1"/>
</dbReference>
<dbReference type="PANTHER" id="PTHR46323">
    <property type="entry name" value="BETA-GALACTOSIDASE"/>
    <property type="match status" value="1"/>
</dbReference>
<dbReference type="InterPro" id="IPR050347">
    <property type="entry name" value="Bact_Beta-galactosidase"/>
</dbReference>
<dbReference type="GO" id="GO:0005990">
    <property type="term" value="P:lactose catabolic process"/>
    <property type="evidence" value="ECO:0007669"/>
    <property type="project" value="TreeGrafter"/>
</dbReference>
<dbReference type="InterPro" id="IPR013783">
    <property type="entry name" value="Ig-like_fold"/>
</dbReference>
<organism evidence="10 11">
    <name type="scientific">Hydrogenoanaerobacterium saccharovorans</name>
    <dbReference type="NCBI Taxonomy" id="474960"/>
    <lineage>
        <taxon>Bacteria</taxon>
        <taxon>Bacillati</taxon>
        <taxon>Bacillota</taxon>
        <taxon>Clostridia</taxon>
        <taxon>Eubacteriales</taxon>
        <taxon>Oscillospiraceae</taxon>
        <taxon>Hydrogenoanaerobacterium</taxon>
    </lineage>
</organism>
<dbReference type="Gene3D" id="2.60.40.10">
    <property type="entry name" value="Immunoglobulins"/>
    <property type="match status" value="1"/>
</dbReference>
<dbReference type="InterPro" id="IPR006103">
    <property type="entry name" value="Glyco_hydro_2_cat"/>
</dbReference>
<sequence>MVRQKRFIALILAISMLLSNIPVFGLDTGGETPMRQSEMSSEAQRGVADIETFSKRKNFSPDEKKFTHREYTGKTENGIKNSEVFQVNREPAHTANTTVVYQNIEAARKGALDYNKEASDYYQLLTGENNDWKLTVIKNAEAAQPYLDAGFMDSGYNPNGPEWKTVQLPKSWTRDGFDYSIYTNVKMPWQEGEEGVSVPYAPENYNPVGLYRKTFTVKDGLKTDGRRVYISFQGVESAYYLYVNGKEVGYSEDSYRPHEFDITDYLVDGENLMAVKVHKFNDGTWLEDQDMIYDGGIFRDVFLTSRPDVHINDYTAITDLDENYTDATLKLALNLRSFAKLDDANFKNIIDSGTINTSGLADSNADDTKCIVDSGKEIAKDFSDSGDKNIAVLNDSGNPTGYKVKVSLFDDKQQNILVDDAMEISFDAIEKGTAGAFIQAEKLIKSPKLWSAEHPNLYTLVLSLYDGGDNHIESVSQVLGFREIEFVRTGVDGDYNVNYPGDQNKDYKPITINGQPLLFKGTNRHDTDPFYGKYVPKETLDEDVKVMKQFNINAIRTAHYANDEYLYYLCDKYGMYVMAEANAECHALQSQNDTINDHFGKLLIEDRSATSYHTLKNQTSVVSWSIGNEMSYDVHKGYDIFPRMVWYYKDRDLTRPVHSEGLYWKGGTDMDSNMYPDLNRTNEKTGNGRMPYVLCEYSHAMGNAVGNLKEYWDIIRKSPNMMGAFVWDWVDQSRYIDLPTQYSITEKSKNVEGITQGGSLQNVNDPKALGSKSYSGYTIMDRKENDRYNQALSGYNKAFTFEVLVKPNSNAKNSVFLAKGDWQMALKTQSSGDGLEFFIYDGNWKSVSASFPDDWLNNWHQVVGTHMINRF</sequence>
<dbReference type="InterPro" id="IPR013320">
    <property type="entry name" value="ConA-like_dom_sf"/>
</dbReference>
<dbReference type="Gene3D" id="3.20.20.80">
    <property type="entry name" value="Glycosidases"/>
    <property type="match status" value="1"/>
</dbReference>
<evidence type="ECO:0000259" key="8">
    <source>
        <dbReference type="Pfam" id="PF02836"/>
    </source>
</evidence>
<dbReference type="Gene3D" id="2.60.120.260">
    <property type="entry name" value="Galactose-binding domain-like"/>
    <property type="match status" value="1"/>
</dbReference>
<feature type="chain" id="PRO_5011685973" description="beta-galactosidase" evidence="6">
    <location>
        <begin position="26"/>
        <end position="871"/>
    </location>
</feature>
<name>A0A1H8ECW1_9FIRM</name>
<dbReference type="InterPro" id="IPR006102">
    <property type="entry name" value="Ig-like_GH2"/>
</dbReference>
<gene>
    <name evidence="10" type="ORF">SAMN05216180_2981</name>
</gene>
<dbReference type="PANTHER" id="PTHR46323:SF2">
    <property type="entry name" value="BETA-GALACTOSIDASE"/>
    <property type="match status" value="1"/>
</dbReference>
<evidence type="ECO:0000256" key="6">
    <source>
        <dbReference type="SAM" id="SignalP"/>
    </source>
</evidence>
<dbReference type="OrthoDB" id="9762066at2"/>
<protein>
    <recommendedName>
        <fullName evidence="3">beta-galactosidase</fullName>
        <ecNumber evidence="3">3.2.1.23</ecNumber>
    </recommendedName>
</protein>
<dbReference type="SUPFAM" id="SSF51445">
    <property type="entry name" value="(Trans)glycosidases"/>
    <property type="match status" value="1"/>
</dbReference>
<dbReference type="InterPro" id="IPR036156">
    <property type="entry name" value="Beta-gal/glucu_dom_sf"/>
</dbReference>
<dbReference type="EC" id="3.2.1.23" evidence="3"/>
<accession>A0A1H8ECW1</accession>
<evidence type="ECO:0000256" key="2">
    <source>
        <dbReference type="ARBA" id="ARBA00007401"/>
    </source>
</evidence>
<dbReference type="Pfam" id="PF02836">
    <property type="entry name" value="Glyco_hydro_2_C"/>
    <property type="match status" value="1"/>
</dbReference>
<evidence type="ECO:0000259" key="9">
    <source>
        <dbReference type="Pfam" id="PF02837"/>
    </source>
</evidence>
<reference evidence="10 11" key="1">
    <citation type="submission" date="2016-10" db="EMBL/GenBank/DDBJ databases">
        <authorList>
            <person name="de Groot N.N."/>
        </authorList>
    </citation>
    <scope>NUCLEOTIDE SEQUENCE [LARGE SCALE GENOMIC DNA]</scope>
    <source>
        <strain evidence="10 11">CGMCC 1.5070</strain>
    </source>
</reference>
<dbReference type="RefSeq" id="WP_092756619.1">
    <property type="nucleotide sequence ID" value="NZ_FOCG01000006.1"/>
</dbReference>
<proteinExistence type="inferred from homology"/>